<dbReference type="EMBL" id="CP144699">
    <property type="protein sequence ID" value="WVZ20599.1"/>
    <property type="molecule type" value="Genomic_DNA"/>
</dbReference>
<evidence type="ECO:0000256" key="1">
    <source>
        <dbReference type="SAM" id="SignalP"/>
    </source>
</evidence>
<evidence type="ECO:0000313" key="3">
    <source>
        <dbReference type="Proteomes" id="UP001374535"/>
    </source>
</evidence>
<gene>
    <name evidence="2" type="ORF">V8G54_007921</name>
</gene>
<feature type="signal peptide" evidence="1">
    <location>
        <begin position="1"/>
        <end position="28"/>
    </location>
</feature>
<organism evidence="2 3">
    <name type="scientific">Vigna mungo</name>
    <name type="common">Black gram</name>
    <name type="synonym">Phaseolus mungo</name>
    <dbReference type="NCBI Taxonomy" id="3915"/>
    <lineage>
        <taxon>Eukaryota</taxon>
        <taxon>Viridiplantae</taxon>
        <taxon>Streptophyta</taxon>
        <taxon>Embryophyta</taxon>
        <taxon>Tracheophyta</taxon>
        <taxon>Spermatophyta</taxon>
        <taxon>Magnoliopsida</taxon>
        <taxon>eudicotyledons</taxon>
        <taxon>Gunneridae</taxon>
        <taxon>Pentapetalae</taxon>
        <taxon>rosids</taxon>
        <taxon>fabids</taxon>
        <taxon>Fabales</taxon>
        <taxon>Fabaceae</taxon>
        <taxon>Papilionoideae</taxon>
        <taxon>50 kb inversion clade</taxon>
        <taxon>NPAAA clade</taxon>
        <taxon>indigoferoid/millettioid clade</taxon>
        <taxon>Phaseoleae</taxon>
        <taxon>Vigna</taxon>
    </lineage>
</organism>
<evidence type="ECO:0008006" key="4">
    <source>
        <dbReference type="Google" id="ProtNLM"/>
    </source>
</evidence>
<keyword evidence="3" id="KW-1185">Reference proteome</keyword>
<evidence type="ECO:0000313" key="2">
    <source>
        <dbReference type="EMBL" id="WVZ20599.1"/>
    </source>
</evidence>
<keyword evidence="1" id="KW-0732">Signal</keyword>
<reference evidence="2 3" key="1">
    <citation type="journal article" date="2023" name="Life. Sci Alliance">
        <title>Evolutionary insights into 3D genome organization and epigenetic landscape of Vigna mungo.</title>
        <authorList>
            <person name="Junaid A."/>
            <person name="Singh B."/>
            <person name="Bhatia S."/>
        </authorList>
    </citation>
    <scope>NUCLEOTIDE SEQUENCE [LARGE SCALE GENOMIC DNA]</scope>
    <source>
        <strain evidence="2">Urdbean</strain>
    </source>
</reference>
<feature type="chain" id="PRO_5043023543" description="Secreted protein" evidence="1">
    <location>
        <begin position="29"/>
        <end position="109"/>
    </location>
</feature>
<accession>A0AAQ3S9I6</accession>
<name>A0AAQ3S9I6_VIGMU</name>
<dbReference type="Proteomes" id="UP001374535">
    <property type="component" value="Chromosome 2"/>
</dbReference>
<proteinExistence type="predicted"/>
<sequence length="109" mass="12447">MTMTCLHNGTCATRLFSAFVLFTRLGQGISSYVLESTISHIPCFLNRKKKKNVRQLLTYQLVASDSRSSSWGHSIQLYAYMDYRCRIVPLTCTPHRGYIQTQVGLSHKN</sequence>
<dbReference type="AlphaFoldDB" id="A0AAQ3S9I6"/>
<protein>
    <recommendedName>
        <fullName evidence="4">Secreted protein</fullName>
    </recommendedName>
</protein>